<dbReference type="InterPro" id="IPR021738">
    <property type="entry name" value="DUF3309"/>
</dbReference>
<organism evidence="2 3">
    <name type="scientific">Methylomonas paludis</name>
    <dbReference type="NCBI Taxonomy" id="1173101"/>
    <lineage>
        <taxon>Bacteria</taxon>
        <taxon>Pseudomonadati</taxon>
        <taxon>Pseudomonadota</taxon>
        <taxon>Gammaproteobacteria</taxon>
        <taxon>Methylococcales</taxon>
        <taxon>Methylococcaceae</taxon>
        <taxon>Methylomonas</taxon>
    </lineage>
</organism>
<proteinExistence type="predicted"/>
<keyword evidence="1" id="KW-0472">Membrane</keyword>
<evidence type="ECO:0000313" key="3">
    <source>
        <dbReference type="Proteomes" id="UP000676649"/>
    </source>
</evidence>
<dbReference type="KEGG" id="mpad:KEF85_04005"/>
<feature type="transmembrane region" description="Helical" evidence="1">
    <location>
        <begin position="31"/>
        <end position="49"/>
    </location>
</feature>
<protein>
    <submittedName>
        <fullName evidence="2">DUF3309 domain-containing protein</fullName>
    </submittedName>
</protein>
<name>A0A975MR32_9GAMM</name>
<keyword evidence="1" id="KW-1133">Transmembrane helix</keyword>
<evidence type="ECO:0000256" key="1">
    <source>
        <dbReference type="SAM" id="Phobius"/>
    </source>
</evidence>
<dbReference type="EMBL" id="CP073754">
    <property type="protein sequence ID" value="QWF72478.1"/>
    <property type="molecule type" value="Genomic_DNA"/>
</dbReference>
<dbReference type="Proteomes" id="UP000676649">
    <property type="component" value="Chromosome"/>
</dbReference>
<accession>A0A975MR32</accession>
<sequence length="50" mass="5468">MSTVVFTILFLMLLGVLPVWSHSRQWGYVPTKVVGIAMAILLVLAVLGIL</sequence>
<keyword evidence="3" id="KW-1185">Reference proteome</keyword>
<dbReference type="Pfam" id="PF11752">
    <property type="entry name" value="DUF3309"/>
    <property type="match status" value="1"/>
</dbReference>
<gene>
    <name evidence="2" type="ORF">KEF85_04005</name>
</gene>
<reference evidence="2" key="1">
    <citation type="submission" date="2021-04" db="EMBL/GenBank/DDBJ databases">
        <title>Draft genome sequence data of methanotrophic Methylovulum sp. strain S1L and Methylomonas sp. strain S2AM isolated from boreal lake water columns.</title>
        <authorList>
            <person name="Rissanen A.J."/>
            <person name="Mangayil R."/>
            <person name="Svenning M.M."/>
            <person name="Khanongnuch R."/>
        </authorList>
    </citation>
    <scope>NUCLEOTIDE SEQUENCE</scope>
    <source>
        <strain evidence="2">S2AM</strain>
    </source>
</reference>
<keyword evidence="1" id="KW-0812">Transmembrane</keyword>
<dbReference type="AlphaFoldDB" id="A0A975MR32"/>
<evidence type="ECO:0000313" key="2">
    <source>
        <dbReference type="EMBL" id="QWF72478.1"/>
    </source>
</evidence>